<feature type="compositionally biased region" description="Basic and acidic residues" evidence="2">
    <location>
        <begin position="220"/>
        <end position="235"/>
    </location>
</feature>
<dbReference type="Proteomes" id="UP000076532">
    <property type="component" value="Unassembled WGS sequence"/>
</dbReference>
<dbReference type="SUPFAM" id="SSF48350">
    <property type="entry name" value="GTPase activation domain, GAP"/>
    <property type="match status" value="1"/>
</dbReference>
<protein>
    <recommendedName>
        <fullName evidence="3">Rho-GAP domain-containing protein</fullName>
    </recommendedName>
</protein>
<dbReference type="GO" id="GO:0007165">
    <property type="term" value="P:signal transduction"/>
    <property type="evidence" value="ECO:0007669"/>
    <property type="project" value="InterPro"/>
</dbReference>
<dbReference type="GO" id="GO:0005096">
    <property type="term" value="F:GTPase activator activity"/>
    <property type="evidence" value="ECO:0007669"/>
    <property type="project" value="UniProtKB-KW"/>
</dbReference>
<name>A0A166AXJ8_9AGAM</name>
<dbReference type="PROSITE" id="PS50238">
    <property type="entry name" value="RHOGAP"/>
    <property type="match status" value="1"/>
</dbReference>
<feature type="domain" description="Rho-GAP" evidence="3">
    <location>
        <begin position="404"/>
        <end position="599"/>
    </location>
</feature>
<dbReference type="SMART" id="SM00324">
    <property type="entry name" value="RhoGAP"/>
    <property type="match status" value="1"/>
</dbReference>
<dbReference type="PANTHER" id="PTHR23176">
    <property type="entry name" value="RHO/RAC/CDC GTPASE-ACTIVATING PROTEIN"/>
    <property type="match status" value="1"/>
</dbReference>
<dbReference type="AlphaFoldDB" id="A0A166AXJ8"/>
<feature type="compositionally biased region" description="Pro residues" evidence="2">
    <location>
        <begin position="607"/>
        <end position="618"/>
    </location>
</feature>
<dbReference type="Gene3D" id="1.20.1270.60">
    <property type="entry name" value="Arfaptin homology (AH) domain/BAR domain"/>
    <property type="match status" value="1"/>
</dbReference>
<dbReference type="SUPFAM" id="SSF103657">
    <property type="entry name" value="BAR/IMD domain-like"/>
    <property type="match status" value="1"/>
</dbReference>
<sequence length="808" mass="89075">MQQSPVDPPSSRPSLSSREPAQQSGPIPLFDYHLTILNDSYLNFFLERKRVEEIYVESLQRLHRKAKAIDDSFDDRMEITTRTVWAEVRDNIDREAQTRQAFLNTLTADVVNALTSLKDTQERTRKRMKEDLRESSIAYNEYAETTLPKLKRAYLRKCQEVEDHKAAAAAQPHSHHQYGPRVEGATSPPPESHGAPLTNSRSNPSLPAKPVVTSPQPLRPLDRRPSGSAPRERNRSPSTTTAFSDLASHGKKQLNQLIGFLDKGGAKELGGRADSSALRAVRSKRESEEADKEYRKGVHWLETLRLRRTKTLEAAYTSLEGFIYESAGTVKKVLEMYIDNMIATSTTETHLSSHIRPMVDRISPSKDVQILTQAMPRSLALSIPKQVLYWNYSVGECNDLIFGVSLVDYATSRALPDGDIPKILKICIKEIDARGLDSEGIYRVSGRHAIVQELQHKIERNEAAFEFNPLTDDVFAVSSFLKLYLRELPEPIFRFPLQDRLQHTEDRAEHIANNFVLLRAKMRRLPPVHQATLKAILEHLARVAARTEKNKMDFKNLAIVFGGVIFGEDELPKGGDLLSMQSWKDTVMEDLIANASVLFDERGPGVSSPPLPPAPLGHPAPNYAYGSAHTKVASLPASQQASVRQQAQQQANQPEDFTPKLPARPGNSIHPSSRGNPATPTRNNFDTTAPLMPGRGAQTQHTKSERPATPIRSAAAVPISPPAPTAAAAAYEGPPSPSSSFSSSECDGDSDFDMVTPVAPARSTTPPSPNKPLTRTPRSTAPVLPALPAKDIKPDPAPSPSVPGAFTS</sequence>
<feature type="compositionally biased region" description="Low complexity" evidence="2">
    <location>
        <begin position="725"/>
        <end position="745"/>
    </location>
</feature>
<feature type="compositionally biased region" description="Polar residues" evidence="2">
    <location>
        <begin position="669"/>
        <end position="687"/>
    </location>
</feature>
<feature type="region of interest" description="Disordered" evidence="2">
    <location>
        <begin position="603"/>
        <end position="808"/>
    </location>
</feature>
<gene>
    <name evidence="4" type="ORF">FIBSPDRAFT_1050349</name>
</gene>
<organism evidence="4 5">
    <name type="scientific">Athelia psychrophila</name>
    <dbReference type="NCBI Taxonomy" id="1759441"/>
    <lineage>
        <taxon>Eukaryota</taxon>
        <taxon>Fungi</taxon>
        <taxon>Dikarya</taxon>
        <taxon>Basidiomycota</taxon>
        <taxon>Agaricomycotina</taxon>
        <taxon>Agaricomycetes</taxon>
        <taxon>Agaricomycetidae</taxon>
        <taxon>Atheliales</taxon>
        <taxon>Atheliaceae</taxon>
        <taxon>Athelia</taxon>
    </lineage>
</organism>
<feature type="compositionally biased region" description="Pro residues" evidence="2">
    <location>
        <begin position="1"/>
        <end position="11"/>
    </location>
</feature>
<dbReference type="OrthoDB" id="79452at2759"/>
<dbReference type="InterPro" id="IPR050729">
    <property type="entry name" value="Rho-GAP"/>
</dbReference>
<dbReference type="Pfam" id="PF00620">
    <property type="entry name" value="RhoGAP"/>
    <property type="match status" value="1"/>
</dbReference>
<dbReference type="Gene3D" id="1.10.555.10">
    <property type="entry name" value="Rho GTPase activation protein"/>
    <property type="match status" value="1"/>
</dbReference>
<dbReference type="InterPro" id="IPR008936">
    <property type="entry name" value="Rho_GTPase_activation_prot"/>
</dbReference>
<feature type="compositionally biased region" description="Low complexity" evidence="2">
    <location>
        <begin position="637"/>
        <end position="653"/>
    </location>
</feature>
<dbReference type="STRING" id="436010.A0A166AXJ8"/>
<evidence type="ECO:0000256" key="1">
    <source>
        <dbReference type="ARBA" id="ARBA00022468"/>
    </source>
</evidence>
<dbReference type="Pfam" id="PF00611">
    <property type="entry name" value="FCH"/>
    <property type="match status" value="1"/>
</dbReference>
<dbReference type="InterPro" id="IPR001060">
    <property type="entry name" value="FCH_dom"/>
</dbReference>
<evidence type="ECO:0000313" key="5">
    <source>
        <dbReference type="Proteomes" id="UP000076532"/>
    </source>
</evidence>
<dbReference type="PANTHER" id="PTHR23176:SF134">
    <property type="entry name" value="RHO-TYPE GTPASE-ACTIVATING PROTEIN"/>
    <property type="match status" value="1"/>
</dbReference>
<dbReference type="InterPro" id="IPR027267">
    <property type="entry name" value="AH/BAR_dom_sf"/>
</dbReference>
<feature type="region of interest" description="Disordered" evidence="2">
    <location>
        <begin position="164"/>
        <end position="246"/>
    </location>
</feature>
<evidence type="ECO:0000313" key="4">
    <source>
        <dbReference type="EMBL" id="KZP12059.1"/>
    </source>
</evidence>
<evidence type="ECO:0000256" key="2">
    <source>
        <dbReference type="SAM" id="MobiDB-lite"/>
    </source>
</evidence>
<proteinExistence type="predicted"/>
<accession>A0A166AXJ8</accession>
<keyword evidence="5" id="KW-1185">Reference proteome</keyword>
<evidence type="ECO:0000259" key="3">
    <source>
        <dbReference type="PROSITE" id="PS50238"/>
    </source>
</evidence>
<dbReference type="InterPro" id="IPR000198">
    <property type="entry name" value="RhoGAP_dom"/>
</dbReference>
<feature type="region of interest" description="Disordered" evidence="2">
    <location>
        <begin position="1"/>
        <end position="26"/>
    </location>
</feature>
<dbReference type="GO" id="GO:0005737">
    <property type="term" value="C:cytoplasm"/>
    <property type="evidence" value="ECO:0007669"/>
    <property type="project" value="TreeGrafter"/>
</dbReference>
<dbReference type="EMBL" id="KV417653">
    <property type="protein sequence ID" value="KZP12059.1"/>
    <property type="molecule type" value="Genomic_DNA"/>
</dbReference>
<keyword evidence="1" id="KW-0343">GTPase activation</keyword>
<reference evidence="4 5" key="1">
    <citation type="journal article" date="2016" name="Mol. Biol. Evol.">
        <title>Comparative Genomics of Early-Diverging Mushroom-Forming Fungi Provides Insights into the Origins of Lignocellulose Decay Capabilities.</title>
        <authorList>
            <person name="Nagy L.G."/>
            <person name="Riley R."/>
            <person name="Tritt A."/>
            <person name="Adam C."/>
            <person name="Daum C."/>
            <person name="Floudas D."/>
            <person name="Sun H."/>
            <person name="Yadav J.S."/>
            <person name="Pangilinan J."/>
            <person name="Larsson K.H."/>
            <person name="Matsuura K."/>
            <person name="Barry K."/>
            <person name="Labutti K."/>
            <person name="Kuo R."/>
            <person name="Ohm R.A."/>
            <person name="Bhattacharya S.S."/>
            <person name="Shirouzu T."/>
            <person name="Yoshinaga Y."/>
            <person name="Martin F.M."/>
            <person name="Grigoriev I.V."/>
            <person name="Hibbett D.S."/>
        </authorList>
    </citation>
    <scope>NUCLEOTIDE SEQUENCE [LARGE SCALE GENOMIC DNA]</scope>
    <source>
        <strain evidence="4 5">CBS 109695</strain>
    </source>
</reference>